<evidence type="ECO:0000313" key="5">
    <source>
        <dbReference type="EMBL" id="GGJ51983.1"/>
    </source>
</evidence>
<dbReference type="PROSITE" id="PS50110">
    <property type="entry name" value="RESPONSE_REGULATORY"/>
    <property type="match status" value="1"/>
</dbReference>
<dbReference type="PROSITE" id="PS50887">
    <property type="entry name" value="GGDEF"/>
    <property type="match status" value="1"/>
</dbReference>
<feature type="domain" description="GGDEF" evidence="4">
    <location>
        <begin position="185"/>
        <end position="314"/>
    </location>
</feature>
<dbReference type="CDD" id="cd19920">
    <property type="entry name" value="REC_PA4781-like"/>
    <property type="match status" value="1"/>
</dbReference>
<feature type="coiled-coil region" evidence="2">
    <location>
        <begin position="123"/>
        <end position="157"/>
    </location>
</feature>
<name>A0ABQ2DC39_9DEIO</name>
<keyword evidence="2" id="KW-0175">Coiled coil</keyword>
<dbReference type="InterPro" id="IPR050469">
    <property type="entry name" value="Diguanylate_Cyclase"/>
</dbReference>
<dbReference type="Pfam" id="PF00990">
    <property type="entry name" value="GGDEF"/>
    <property type="match status" value="1"/>
</dbReference>
<dbReference type="NCBIfam" id="TIGR00254">
    <property type="entry name" value="GGDEF"/>
    <property type="match status" value="1"/>
</dbReference>
<dbReference type="Pfam" id="PF00072">
    <property type="entry name" value="Response_reg"/>
    <property type="match status" value="1"/>
</dbReference>
<dbReference type="PANTHER" id="PTHR45138">
    <property type="entry name" value="REGULATORY COMPONENTS OF SENSORY TRANSDUCTION SYSTEM"/>
    <property type="match status" value="1"/>
</dbReference>
<dbReference type="Gene3D" id="3.40.50.2300">
    <property type="match status" value="1"/>
</dbReference>
<dbReference type="Proteomes" id="UP000632222">
    <property type="component" value="Unassembled WGS sequence"/>
</dbReference>
<dbReference type="RefSeq" id="WP_189006634.1">
    <property type="nucleotide sequence ID" value="NZ_BMOD01000024.1"/>
</dbReference>
<keyword evidence="1" id="KW-0597">Phosphoprotein</keyword>
<dbReference type="SMART" id="SM00267">
    <property type="entry name" value="GGDEF"/>
    <property type="match status" value="1"/>
</dbReference>
<dbReference type="InterPro" id="IPR011006">
    <property type="entry name" value="CheY-like_superfamily"/>
</dbReference>
<reference evidence="6" key="1">
    <citation type="journal article" date="2019" name="Int. J. Syst. Evol. Microbiol.">
        <title>The Global Catalogue of Microorganisms (GCM) 10K type strain sequencing project: providing services to taxonomists for standard genome sequencing and annotation.</title>
        <authorList>
            <consortium name="The Broad Institute Genomics Platform"/>
            <consortium name="The Broad Institute Genome Sequencing Center for Infectious Disease"/>
            <person name="Wu L."/>
            <person name="Ma J."/>
        </authorList>
    </citation>
    <scope>NUCLEOTIDE SEQUENCE [LARGE SCALE GENOMIC DNA]</scope>
    <source>
        <strain evidence="6">JCM 14370</strain>
    </source>
</reference>
<evidence type="ECO:0000256" key="1">
    <source>
        <dbReference type="PROSITE-ProRule" id="PRU00169"/>
    </source>
</evidence>
<dbReference type="CDD" id="cd01949">
    <property type="entry name" value="GGDEF"/>
    <property type="match status" value="1"/>
</dbReference>
<organism evidence="5 6">
    <name type="scientific">Deinococcus roseus</name>
    <dbReference type="NCBI Taxonomy" id="392414"/>
    <lineage>
        <taxon>Bacteria</taxon>
        <taxon>Thermotogati</taxon>
        <taxon>Deinococcota</taxon>
        <taxon>Deinococci</taxon>
        <taxon>Deinococcales</taxon>
        <taxon>Deinococcaceae</taxon>
        <taxon>Deinococcus</taxon>
    </lineage>
</organism>
<dbReference type="SUPFAM" id="SSF55073">
    <property type="entry name" value="Nucleotide cyclase"/>
    <property type="match status" value="1"/>
</dbReference>
<evidence type="ECO:0000256" key="2">
    <source>
        <dbReference type="SAM" id="Coils"/>
    </source>
</evidence>
<feature type="modified residue" description="4-aspartylphosphate" evidence="1">
    <location>
        <position position="54"/>
    </location>
</feature>
<dbReference type="InterPro" id="IPR001789">
    <property type="entry name" value="Sig_transdc_resp-reg_receiver"/>
</dbReference>
<dbReference type="EMBL" id="BMOD01000024">
    <property type="protein sequence ID" value="GGJ51983.1"/>
    <property type="molecule type" value="Genomic_DNA"/>
</dbReference>
<dbReference type="InterPro" id="IPR029787">
    <property type="entry name" value="Nucleotide_cyclase"/>
</dbReference>
<protein>
    <submittedName>
        <fullName evidence="5">Diguanylate cyclase response regulator</fullName>
    </submittedName>
</protein>
<gene>
    <name evidence="5" type="ORF">GCM10008938_42500</name>
</gene>
<dbReference type="InterPro" id="IPR000160">
    <property type="entry name" value="GGDEF_dom"/>
</dbReference>
<evidence type="ECO:0000313" key="6">
    <source>
        <dbReference type="Proteomes" id="UP000632222"/>
    </source>
</evidence>
<dbReference type="Gene3D" id="3.30.70.270">
    <property type="match status" value="1"/>
</dbReference>
<dbReference type="PANTHER" id="PTHR45138:SF9">
    <property type="entry name" value="DIGUANYLATE CYCLASE DGCM-RELATED"/>
    <property type="match status" value="1"/>
</dbReference>
<dbReference type="InterPro" id="IPR043128">
    <property type="entry name" value="Rev_trsase/Diguanyl_cyclase"/>
</dbReference>
<comment type="caution">
    <text evidence="5">The sequence shown here is derived from an EMBL/GenBank/DDBJ whole genome shotgun (WGS) entry which is preliminary data.</text>
</comment>
<evidence type="ECO:0000259" key="4">
    <source>
        <dbReference type="PROSITE" id="PS50887"/>
    </source>
</evidence>
<dbReference type="SUPFAM" id="SSF52172">
    <property type="entry name" value="CheY-like"/>
    <property type="match status" value="1"/>
</dbReference>
<feature type="domain" description="Response regulatory" evidence="3">
    <location>
        <begin position="5"/>
        <end position="121"/>
    </location>
</feature>
<dbReference type="SMART" id="SM00448">
    <property type="entry name" value="REC"/>
    <property type="match status" value="1"/>
</dbReference>
<evidence type="ECO:0000259" key="3">
    <source>
        <dbReference type="PROSITE" id="PS50110"/>
    </source>
</evidence>
<accession>A0ABQ2DC39</accession>
<proteinExistence type="predicted"/>
<sequence>MSKGDILIVDDNPHNLTLLAGILREAGYRVRAAKSGQLALDQAGFARPDLIMLDIMMPEMDGYETCRRLKATEHGPLIPVIFISALNDVLDKVRGFEVGGVDFVTKPFQAEEVLARVDCQLKIFRLQRELAALNAILEEKNRELERANAELTRHATTDVLTGLFNRRKFIEAAEEEIKFSQRHGTPFALVMLDVDHFKKVNDTHGHDQGDEVLRHVAKLLRSRVRTTDITARWGGEEFMVLLRHTDLKAGEKMAEKMRESLALTPAGSVGAVTASFGVTAFEPTDTLTSLSSRVDALLYEAKAAGRNRVHAGGIS</sequence>
<keyword evidence="6" id="KW-1185">Reference proteome</keyword>